<evidence type="ECO:0000256" key="3">
    <source>
        <dbReference type="ARBA" id="ARBA00008342"/>
    </source>
</evidence>
<comment type="pathway">
    <text evidence="2">Siderophore biosynthesis; enterobactin biosynthesis.</text>
</comment>
<feature type="domain" description="4'-phosphopantetheinyl transferase" evidence="12">
    <location>
        <begin position="121"/>
        <end position="221"/>
    </location>
</feature>
<dbReference type="PANTHER" id="PTHR38096">
    <property type="entry name" value="ENTEROBACTIN SYNTHASE COMPONENT D"/>
    <property type="match status" value="1"/>
</dbReference>
<evidence type="ECO:0000259" key="12">
    <source>
        <dbReference type="Pfam" id="PF01648"/>
    </source>
</evidence>
<evidence type="ECO:0000256" key="11">
    <source>
        <dbReference type="ARBA" id="ARBA00049191"/>
    </source>
</evidence>
<comment type="subunit">
    <text evidence="4">EntB, EntD, EntE, and EntF form a multienzyme complex called enterobactin synthase.</text>
</comment>
<gene>
    <name evidence="13" type="ORF">ACFSTE_08985</name>
</gene>
<dbReference type="Pfam" id="PF01648">
    <property type="entry name" value="ACPS"/>
    <property type="match status" value="1"/>
</dbReference>
<evidence type="ECO:0000256" key="1">
    <source>
        <dbReference type="ARBA" id="ARBA00003937"/>
    </source>
</evidence>
<name>A0ABW5N9V7_9FLAO</name>
<reference evidence="14" key="1">
    <citation type="journal article" date="2019" name="Int. J. Syst. Evol. Microbiol.">
        <title>The Global Catalogue of Microorganisms (GCM) 10K type strain sequencing project: providing services to taxonomists for standard genome sequencing and annotation.</title>
        <authorList>
            <consortium name="The Broad Institute Genomics Platform"/>
            <consortium name="The Broad Institute Genome Sequencing Center for Infectious Disease"/>
            <person name="Wu L."/>
            <person name="Ma J."/>
        </authorList>
    </citation>
    <scope>NUCLEOTIDE SEQUENCE [LARGE SCALE GENOMIC DNA]</scope>
    <source>
        <strain evidence="14">KCTC 42423</strain>
    </source>
</reference>
<dbReference type="Gene3D" id="3.90.470.20">
    <property type="entry name" value="4'-phosphopantetheinyl transferase domain"/>
    <property type="match status" value="2"/>
</dbReference>
<dbReference type="SUPFAM" id="SSF56214">
    <property type="entry name" value="4'-phosphopantetheinyl transferase"/>
    <property type="match status" value="2"/>
</dbReference>
<evidence type="ECO:0000256" key="6">
    <source>
        <dbReference type="ARBA" id="ARBA00022679"/>
    </source>
</evidence>
<dbReference type="RefSeq" id="WP_176027373.1">
    <property type="nucleotide sequence ID" value="NZ_JBHSJV010000001.1"/>
</dbReference>
<comment type="caution">
    <text evidence="13">The sequence shown here is derived from an EMBL/GenBank/DDBJ whole genome shotgun (WGS) entry which is preliminary data.</text>
</comment>
<accession>A0ABW5N9V7</accession>
<dbReference type="Proteomes" id="UP001597459">
    <property type="component" value="Unassembled WGS sequence"/>
</dbReference>
<comment type="catalytic activity">
    <reaction evidence="11">
        <text>apo-[peptidyl-carrier protein] + CoA = holo-[peptidyl-carrier protein] + adenosine 3',5'-bisphosphate + H(+)</text>
        <dbReference type="Rhea" id="RHEA:46228"/>
        <dbReference type="Rhea" id="RHEA-COMP:11479"/>
        <dbReference type="Rhea" id="RHEA-COMP:11480"/>
        <dbReference type="ChEBI" id="CHEBI:15378"/>
        <dbReference type="ChEBI" id="CHEBI:29999"/>
        <dbReference type="ChEBI" id="CHEBI:57287"/>
        <dbReference type="ChEBI" id="CHEBI:58343"/>
        <dbReference type="ChEBI" id="CHEBI:64479"/>
    </reaction>
</comment>
<evidence type="ECO:0000313" key="13">
    <source>
        <dbReference type="EMBL" id="MFD2590963.1"/>
    </source>
</evidence>
<evidence type="ECO:0000256" key="2">
    <source>
        <dbReference type="ARBA" id="ARBA00004993"/>
    </source>
</evidence>
<organism evidence="13 14">
    <name type="scientific">Aquimarina hainanensis</name>
    <dbReference type="NCBI Taxonomy" id="1578017"/>
    <lineage>
        <taxon>Bacteria</taxon>
        <taxon>Pseudomonadati</taxon>
        <taxon>Bacteroidota</taxon>
        <taxon>Flavobacteriia</taxon>
        <taxon>Flavobacteriales</taxon>
        <taxon>Flavobacteriaceae</taxon>
        <taxon>Aquimarina</taxon>
    </lineage>
</organism>
<proteinExistence type="inferred from homology"/>
<dbReference type="PANTHER" id="PTHR38096:SF1">
    <property type="entry name" value="ENTEROBACTIN SYNTHASE COMPONENT D"/>
    <property type="match status" value="1"/>
</dbReference>
<evidence type="ECO:0000313" key="14">
    <source>
        <dbReference type="Proteomes" id="UP001597459"/>
    </source>
</evidence>
<comment type="similarity">
    <text evidence="3">Belongs to the P-Pant transferase superfamily. EntD family.</text>
</comment>
<dbReference type="InterPro" id="IPR003542">
    <property type="entry name" value="Enbac_synth_compD-like"/>
</dbReference>
<evidence type="ECO:0000256" key="7">
    <source>
        <dbReference type="ARBA" id="ARBA00023191"/>
    </source>
</evidence>
<dbReference type="InterPro" id="IPR037143">
    <property type="entry name" value="4-PPantetheinyl_Trfase_dom_sf"/>
</dbReference>
<keyword evidence="6 13" id="KW-0808">Transferase</keyword>
<dbReference type="EMBL" id="JBHULX010000013">
    <property type="protein sequence ID" value="MFD2590963.1"/>
    <property type="molecule type" value="Genomic_DNA"/>
</dbReference>
<dbReference type="GO" id="GO:0016740">
    <property type="term" value="F:transferase activity"/>
    <property type="evidence" value="ECO:0007669"/>
    <property type="project" value="UniProtKB-KW"/>
</dbReference>
<evidence type="ECO:0000256" key="5">
    <source>
        <dbReference type="ARBA" id="ARBA00019087"/>
    </source>
</evidence>
<evidence type="ECO:0000256" key="10">
    <source>
        <dbReference type="ARBA" id="ARBA00049176"/>
    </source>
</evidence>
<comment type="function">
    <text evidence="1">Involved in the biosynthesis of the siderophore enterobactin (enterochelin), which is a macrocyclic trimeric lactone of N-(2,3-dihydroxybenzoyl)-serine. The serine trilactone serves as a scaffolding for the three catechol functionalities that provide hexadentate coordination for the tightly ligated iron(2+) atoms. Plays an essential role in the assembly of the enterobactin by catalyzing the transfer of the 4'-phosphopantetheine (Ppant) moiety from coenzyme A to the apo-domains of both EntB (ArCP domain) and EntF (PCP domain) to yield their holo-forms which make them competent for the activation of 2,3-dihydroxybenzoate (DHB) and L-serine, respectively.</text>
</comment>
<dbReference type="InterPro" id="IPR008278">
    <property type="entry name" value="4-PPantetheinyl_Trfase_dom"/>
</dbReference>
<protein>
    <recommendedName>
        <fullName evidence="5">Enterobactin synthase component D</fullName>
    </recommendedName>
    <alternativeName>
        <fullName evidence="8">4'-phosphopantetheinyl transferase EntD</fullName>
    </alternativeName>
    <alternativeName>
        <fullName evidence="9">Enterochelin synthase D</fullName>
    </alternativeName>
</protein>
<keyword evidence="7" id="KW-0259">Enterobactin biosynthesis</keyword>
<evidence type="ECO:0000256" key="8">
    <source>
        <dbReference type="ARBA" id="ARBA00029894"/>
    </source>
</evidence>
<evidence type="ECO:0000256" key="4">
    <source>
        <dbReference type="ARBA" id="ARBA00011503"/>
    </source>
</evidence>
<keyword evidence="14" id="KW-1185">Reference proteome</keyword>
<evidence type="ECO:0000256" key="9">
    <source>
        <dbReference type="ARBA" id="ARBA00031996"/>
    </source>
</evidence>
<sequence length="245" mass="27612">MYRKGVIPLERKERTFMAGFCIIHKELQDLESITHLLHPKETTTVQALKFGKRKSSYLLGRYAAKKALSILFPTVAADSILISSGIFKFPVIESHHIHNTKVSISHCDTIGIALAFPESHPIGVDIERVNEKGIDALKSVINDQEFNLLTSYLLPSSVCYTMIWTIKEGLSKILKTGLMADFNILEIESISKEGNAYISTFKNFAQYKAVSYCIDEYICTLVLPKNTSPILSEFEEAITYRLEQV</sequence>
<comment type="catalytic activity">
    <reaction evidence="10">
        <text>apo-[aryl-carrier protein] + CoA = holo-[aryl-carrier protein] + adenosine 3',5'-bisphosphate + H(+)</text>
        <dbReference type="Rhea" id="RHEA:48404"/>
        <dbReference type="Rhea" id="RHEA-COMP:15903"/>
        <dbReference type="Rhea" id="RHEA-COMP:17557"/>
        <dbReference type="ChEBI" id="CHEBI:15378"/>
        <dbReference type="ChEBI" id="CHEBI:29999"/>
        <dbReference type="ChEBI" id="CHEBI:57287"/>
        <dbReference type="ChEBI" id="CHEBI:58343"/>
        <dbReference type="ChEBI" id="CHEBI:64479"/>
    </reaction>
</comment>